<sequence length="34" mass="4169">MSFLTCFHPFKNVCFQFHIYYKHCCELPKLVCLK</sequence>
<accession>A0A0E9XV81</accession>
<evidence type="ECO:0000313" key="1">
    <source>
        <dbReference type="EMBL" id="JAI06302.1"/>
    </source>
</evidence>
<dbReference type="AlphaFoldDB" id="A0A0E9XV81"/>
<name>A0A0E9XV81_ANGAN</name>
<proteinExistence type="predicted"/>
<organism evidence="1">
    <name type="scientific">Anguilla anguilla</name>
    <name type="common">European freshwater eel</name>
    <name type="synonym">Muraena anguilla</name>
    <dbReference type="NCBI Taxonomy" id="7936"/>
    <lineage>
        <taxon>Eukaryota</taxon>
        <taxon>Metazoa</taxon>
        <taxon>Chordata</taxon>
        <taxon>Craniata</taxon>
        <taxon>Vertebrata</taxon>
        <taxon>Euteleostomi</taxon>
        <taxon>Actinopterygii</taxon>
        <taxon>Neopterygii</taxon>
        <taxon>Teleostei</taxon>
        <taxon>Anguilliformes</taxon>
        <taxon>Anguillidae</taxon>
        <taxon>Anguilla</taxon>
    </lineage>
</organism>
<reference evidence="1" key="1">
    <citation type="submission" date="2014-11" db="EMBL/GenBank/DDBJ databases">
        <authorList>
            <person name="Amaro Gonzalez C."/>
        </authorList>
    </citation>
    <scope>NUCLEOTIDE SEQUENCE</scope>
</reference>
<reference evidence="1" key="2">
    <citation type="journal article" date="2015" name="Fish Shellfish Immunol.">
        <title>Early steps in the European eel (Anguilla anguilla)-Vibrio vulnificus interaction in the gills: Role of the RtxA13 toxin.</title>
        <authorList>
            <person name="Callol A."/>
            <person name="Pajuelo D."/>
            <person name="Ebbesson L."/>
            <person name="Teles M."/>
            <person name="MacKenzie S."/>
            <person name="Amaro C."/>
        </authorList>
    </citation>
    <scope>NUCLEOTIDE SEQUENCE</scope>
</reference>
<protein>
    <submittedName>
        <fullName evidence="1">Uncharacterized protein</fullName>
    </submittedName>
</protein>
<dbReference type="EMBL" id="GBXM01002276">
    <property type="protein sequence ID" value="JAI06302.1"/>
    <property type="molecule type" value="Transcribed_RNA"/>
</dbReference>